<evidence type="ECO:0000313" key="2">
    <source>
        <dbReference type="Proteomes" id="UP000002009"/>
    </source>
</evidence>
<protein>
    <submittedName>
        <fullName evidence="1">Uncharacterized protein</fullName>
    </submittedName>
</protein>
<dbReference type="Proteomes" id="UP000002009">
    <property type="component" value="Chromosome 8"/>
</dbReference>
<dbReference type="RefSeq" id="XP_002508172.1">
    <property type="nucleotide sequence ID" value="XM_002508126.1"/>
</dbReference>
<dbReference type="AlphaFoldDB" id="C1FFT7"/>
<accession>C1FFT7</accession>
<sequence length="154" mass="16681">MSACSAACPRWAPAGPRRVRDASRIGSSGDGIEGVPQEDKAVVHFWHLFGSTPHCRAALTSAGRDSPYRNAPLLESRVRALAKVFDTETSGLDVPRVLTKEPELLLWEANDVVRRVVELKRIAPELGGRALTQAPGLLLCDPEDVAAARQEMDS</sequence>
<keyword evidence="2" id="KW-1185">Reference proteome</keyword>
<dbReference type="EMBL" id="CP001575">
    <property type="protein sequence ID" value="ACO69430.1"/>
    <property type="molecule type" value="Genomic_DNA"/>
</dbReference>
<dbReference type="GeneID" id="8245516"/>
<organism evidence="1 2">
    <name type="scientific">Micromonas commoda (strain RCC299 / NOUM17 / CCMP2709)</name>
    <name type="common">Picoplanktonic green alga</name>
    <dbReference type="NCBI Taxonomy" id="296587"/>
    <lineage>
        <taxon>Eukaryota</taxon>
        <taxon>Viridiplantae</taxon>
        <taxon>Chlorophyta</taxon>
        <taxon>Mamiellophyceae</taxon>
        <taxon>Mamiellales</taxon>
        <taxon>Mamiellaceae</taxon>
        <taxon>Micromonas</taxon>
    </lineage>
</organism>
<gene>
    <name evidence="1" type="ORF">MICPUN_60626</name>
</gene>
<dbReference type="InParanoid" id="C1FFT7"/>
<dbReference type="OrthoDB" id="10532771at2759"/>
<evidence type="ECO:0000313" key="1">
    <source>
        <dbReference type="EMBL" id="ACO69430.1"/>
    </source>
</evidence>
<name>C1FFT7_MICCC</name>
<reference evidence="1 2" key="1">
    <citation type="journal article" date="2009" name="Science">
        <title>Green evolution and dynamic adaptations revealed by genomes of the marine picoeukaryotes Micromonas.</title>
        <authorList>
            <person name="Worden A.Z."/>
            <person name="Lee J.H."/>
            <person name="Mock T."/>
            <person name="Rouze P."/>
            <person name="Simmons M.P."/>
            <person name="Aerts A.L."/>
            <person name="Allen A.E."/>
            <person name="Cuvelier M.L."/>
            <person name="Derelle E."/>
            <person name="Everett M.V."/>
            <person name="Foulon E."/>
            <person name="Grimwood J."/>
            <person name="Gundlach H."/>
            <person name="Henrissat B."/>
            <person name="Napoli C."/>
            <person name="McDonald S.M."/>
            <person name="Parker M.S."/>
            <person name="Rombauts S."/>
            <person name="Salamov A."/>
            <person name="Von Dassow P."/>
            <person name="Badger J.H."/>
            <person name="Coutinho P.M."/>
            <person name="Demir E."/>
            <person name="Dubchak I."/>
            <person name="Gentemann C."/>
            <person name="Eikrem W."/>
            <person name="Gready J.E."/>
            <person name="John U."/>
            <person name="Lanier W."/>
            <person name="Lindquist E.A."/>
            <person name="Lucas S."/>
            <person name="Mayer K.F."/>
            <person name="Moreau H."/>
            <person name="Not F."/>
            <person name="Otillar R."/>
            <person name="Panaud O."/>
            <person name="Pangilinan J."/>
            <person name="Paulsen I."/>
            <person name="Piegu B."/>
            <person name="Poliakov A."/>
            <person name="Robbens S."/>
            <person name="Schmutz J."/>
            <person name="Toulza E."/>
            <person name="Wyss T."/>
            <person name="Zelensky A."/>
            <person name="Zhou K."/>
            <person name="Armbrust E.V."/>
            <person name="Bhattacharya D."/>
            <person name="Goodenough U.W."/>
            <person name="Van de Peer Y."/>
            <person name="Grigoriev I.V."/>
        </authorList>
    </citation>
    <scope>NUCLEOTIDE SEQUENCE [LARGE SCALE GENOMIC DNA]</scope>
    <source>
        <strain evidence="2">RCC299 / NOUM17</strain>
    </source>
</reference>
<dbReference type="OMA" id="ANFTRAP"/>
<proteinExistence type="predicted"/>
<dbReference type="KEGG" id="mis:MICPUN_60626"/>